<comment type="caution">
    <text evidence="9">The sequence shown here is derived from an EMBL/GenBank/DDBJ whole genome shotgun (WGS) entry which is preliminary data.</text>
</comment>
<dbReference type="EC" id="2.3.1.191" evidence="7"/>
<dbReference type="CDD" id="cd03352">
    <property type="entry name" value="LbH_LpxD"/>
    <property type="match status" value="1"/>
</dbReference>
<comment type="pathway">
    <text evidence="7">Bacterial outer membrane biogenesis; LPS lipid A biosynthesis.</text>
</comment>
<proteinExistence type="inferred from homology"/>
<keyword evidence="2 7" id="KW-0441">Lipid A biosynthesis</keyword>
<dbReference type="SUPFAM" id="SSF51161">
    <property type="entry name" value="Trimeric LpxA-like enzymes"/>
    <property type="match status" value="1"/>
</dbReference>
<dbReference type="InterPro" id="IPR007691">
    <property type="entry name" value="LpxD"/>
</dbReference>
<comment type="subunit">
    <text evidence="7">Homotrimer.</text>
</comment>
<evidence type="ECO:0000256" key="2">
    <source>
        <dbReference type="ARBA" id="ARBA00022556"/>
    </source>
</evidence>
<evidence type="ECO:0000259" key="8">
    <source>
        <dbReference type="Pfam" id="PF04613"/>
    </source>
</evidence>
<organism evidence="9 10">
    <name type="scientific">Coprobacter tertius</name>
    <dbReference type="NCBI Taxonomy" id="2944915"/>
    <lineage>
        <taxon>Bacteria</taxon>
        <taxon>Pseudomonadati</taxon>
        <taxon>Bacteroidota</taxon>
        <taxon>Bacteroidia</taxon>
        <taxon>Bacteroidales</taxon>
        <taxon>Barnesiellaceae</taxon>
        <taxon>Coprobacter</taxon>
    </lineage>
</organism>
<name>A0ABT1MJI7_9BACT</name>
<protein>
    <recommendedName>
        <fullName evidence="7">UDP-3-O-acylglucosamine N-acyltransferase</fullName>
        <ecNumber evidence="7">2.3.1.191</ecNumber>
    </recommendedName>
</protein>
<dbReference type="HAMAP" id="MF_00523">
    <property type="entry name" value="LpxD"/>
    <property type="match status" value="1"/>
</dbReference>
<dbReference type="PANTHER" id="PTHR43378">
    <property type="entry name" value="UDP-3-O-ACYLGLUCOSAMINE N-ACYLTRANSFERASE"/>
    <property type="match status" value="1"/>
</dbReference>
<comment type="similarity">
    <text evidence="7">Belongs to the transferase hexapeptide repeat family. LpxD subfamily.</text>
</comment>
<evidence type="ECO:0000256" key="6">
    <source>
        <dbReference type="ARBA" id="ARBA00023315"/>
    </source>
</evidence>
<dbReference type="RefSeq" id="WP_255027267.1">
    <property type="nucleotide sequence ID" value="NZ_JANDHW010000006.1"/>
</dbReference>
<keyword evidence="5 7" id="KW-0443">Lipid metabolism</keyword>
<dbReference type="Gene3D" id="3.40.1390.10">
    <property type="entry name" value="MurE/MurF, N-terminal domain"/>
    <property type="match status" value="1"/>
</dbReference>
<dbReference type="InterPro" id="IPR020573">
    <property type="entry name" value="UDP_GlcNAc_AcTrfase_non-rep"/>
</dbReference>
<evidence type="ECO:0000256" key="7">
    <source>
        <dbReference type="HAMAP-Rule" id="MF_00523"/>
    </source>
</evidence>
<dbReference type="PANTHER" id="PTHR43378:SF2">
    <property type="entry name" value="UDP-3-O-ACYLGLUCOSAMINE N-ACYLTRANSFERASE 1, MITOCHONDRIAL-RELATED"/>
    <property type="match status" value="1"/>
</dbReference>
<keyword evidence="1 7" id="KW-0444">Lipid biosynthesis</keyword>
<accession>A0ABT1MJI7</accession>
<evidence type="ECO:0000256" key="4">
    <source>
        <dbReference type="ARBA" id="ARBA00022737"/>
    </source>
</evidence>
<comment type="catalytic activity">
    <reaction evidence="7">
        <text>a UDP-3-O-[(3R)-3-hydroxyacyl]-alpha-D-glucosamine + a (3R)-hydroxyacyl-[ACP] = a UDP-2-N,3-O-bis[(3R)-3-hydroxyacyl]-alpha-D-glucosamine + holo-[ACP] + H(+)</text>
        <dbReference type="Rhea" id="RHEA:53836"/>
        <dbReference type="Rhea" id="RHEA-COMP:9685"/>
        <dbReference type="Rhea" id="RHEA-COMP:9945"/>
        <dbReference type="ChEBI" id="CHEBI:15378"/>
        <dbReference type="ChEBI" id="CHEBI:64479"/>
        <dbReference type="ChEBI" id="CHEBI:78827"/>
        <dbReference type="ChEBI" id="CHEBI:137740"/>
        <dbReference type="ChEBI" id="CHEBI:137748"/>
        <dbReference type="EC" id="2.3.1.191"/>
    </reaction>
</comment>
<keyword evidence="6 7" id="KW-0012">Acyltransferase</keyword>
<reference evidence="9 10" key="1">
    <citation type="submission" date="2022-07" db="EMBL/GenBank/DDBJ databases">
        <title>Fecal culturing of patients with breast cancer.</title>
        <authorList>
            <person name="Teng N.M.Y."/>
            <person name="Kiu R."/>
            <person name="Evans R."/>
            <person name="Baker D.J."/>
            <person name="Zenner C."/>
            <person name="Robinson S.D."/>
            <person name="Hall L.J."/>
        </authorList>
    </citation>
    <scope>NUCLEOTIDE SEQUENCE [LARGE SCALE GENOMIC DNA]</scope>
    <source>
        <strain evidence="9 10">LH1063</strain>
    </source>
</reference>
<dbReference type="InterPro" id="IPR011004">
    <property type="entry name" value="Trimer_LpxA-like_sf"/>
</dbReference>
<comment type="function">
    <text evidence="7">Catalyzes the N-acylation of UDP-3-O-acylglucosamine using 3-hydroxyacyl-ACP as the acyl donor. Is involved in the biosynthesis of lipid A, a phosphorylated glycolipid that anchors the lipopolysaccharide to the outer membrane of the cell.</text>
</comment>
<feature type="active site" description="Proton acceptor" evidence="7">
    <location>
        <position position="240"/>
    </location>
</feature>
<dbReference type="Gene3D" id="2.160.10.10">
    <property type="entry name" value="Hexapeptide repeat proteins"/>
    <property type="match status" value="1"/>
</dbReference>
<dbReference type="Pfam" id="PF00132">
    <property type="entry name" value="Hexapep"/>
    <property type="match status" value="2"/>
</dbReference>
<dbReference type="EMBL" id="JANDHW010000006">
    <property type="protein sequence ID" value="MCP9612041.1"/>
    <property type="molecule type" value="Genomic_DNA"/>
</dbReference>
<dbReference type="GO" id="GO:0103118">
    <property type="term" value="F:UDP-3-O-[(3R)-3-hydroxyacyl]-glucosamine N-acyltransferase activity"/>
    <property type="evidence" value="ECO:0007669"/>
    <property type="project" value="UniProtKB-EC"/>
</dbReference>
<sequence>MEFTAQQIADFLQGEVIGDGQIKVNNLSKIDDGQPETLTFLANPKYNHYLYTTRASVVLVNRDFIPEEKVSVTLIKVDDAYSCIAQLLNMVNQARPEKKGIDSTAVIAANTSVPQSIYIGAFTFIGENVKLGENIKIYPQVYIGDNVTIGDNTTLYPGVKIYHDCVIGKDCMIHAGTVIGADGFGFAPNNGSYQKIAQIGNVIIEDHVEIGANTTIDRATMGSTIVHEGAKLDNLIQVAHNVEVGSNTVIAAQTGIAGSTKIGNNCMIGGQVGFAGHITIGDRVNIGAQSGIPNHVKSDVTLLGYPAVPAREFARSVVMIKKLPELNKTIRELQEEIENLKKKIDK</sequence>
<evidence type="ECO:0000256" key="5">
    <source>
        <dbReference type="ARBA" id="ARBA00023098"/>
    </source>
</evidence>
<evidence type="ECO:0000256" key="1">
    <source>
        <dbReference type="ARBA" id="ARBA00022516"/>
    </source>
</evidence>
<dbReference type="NCBIfam" id="NF002060">
    <property type="entry name" value="PRK00892.1"/>
    <property type="match status" value="1"/>
</dbReference>
<dbReference type="Pfam" id="PF04613">
    <property type="entry name" value="LpxD"/>
    <property type="match status" value="1"/>
</dbReference>
<keyword evidence="4 7" id="KW-0677">Repeat</keyword>
<evidence type="ECO:0000313" key="10">
    <source>
        <dbReference type="Proteomes" id="UP001205603"/>
    </source>
</evidence>
<evidence type="ECO:0000313" key="9">
    <source>
        <dbReference type="EMBL" id="MCP9612041.1"/>
    </source>
</evidence>
<keyword evidence="3 7" id="KW-0808">Transferase</keyword>
<dbReference type="Proteomes" id="UP001205603">
    <property type="component" value="Unassembled WGS sequence"/>
</dbReference>
<evidence type="ECO:0000256" key="3">
    <source>
        <dbReference type="ARBA" id="ARBA00022679"/>
    </source>
</evidence>
<gene>
    <name evidence="7 9" type="primary">lpxD</name>
    <name evidence="9" type="ORF">NMU02_08055</name>
</gene>
<dbReference type="NCBIfam" id="TIGR01853">
    <property type="entry name" value="lipid_A_lpxD"/>
    <property type="match status" value="1"/>
</dbReference>
<keyword evidence="10" id="KW-1185">Reference proteome</keyword>
<dbReference type="InterPro" id="IPR001451">
    <property type="entry name" value="Hexapep"/>
</dbReference>
<feature type="domain" description="UDP-3-O-[3-hydroxymyristoyl] glucosamine N-acyltransferase non-repeat region" evidence="8">
    <location>
        <begin position="22"/>
        <end position="89"/>
    </location>
</feature>